<keyword evidence="1" id="KW-0732">Signal</keyword>
<name>A0A127K2X8_9RHOO</name>
<protein>
    <recommendedName>
        <fullName evidence="4">DUF2380 domain-containing protein</fullName>
    </recommendedName>
</protein>
<evidence type="ECO:0008006" key="4">
    <source>
        <dbReference type="Google" id="ProtNLM"/>
    </source>
</evidence>
<dbReference type="KEGG" id="thu:AC731_004785"/>
<dbReference type="STRING" id="1134435.AC731_004785"/>
<dbReference type="AlphaFoldDB" id="A0A127K2X8"/>
<dbReference type="EMBL" id="CP014646">
    <property type="protein sequence ID" value="AMO36308.1"/>
    <property type="molecule type" value="Genomic_DNA"/>
</dbReference>
<reference evidence="3" key="1">
    <citation type="submission" date="2016-03" db="EMBL/GenBank/DDBJ databases">
        <authorList>
            <person name="Ma C."/>
            <person name="Zhou S."/>
            <person name="Yang G."/>
        </authorList>
    </citation>
    <scope>NUCLEOTIDE SEQUENCE [LARGE SCALE GENOMIC DNA]</scope>
    <source>
        <strain evidence="3">SgZ-1</strain>
    </source>
</reference>
<dbReference type="InterPro" id="IPR021698">
    <property type="entry name" value="DUF3280"/>
</dbReference>
<feature type="chain" id="PRO_5007274867" description="DUF2380 domain-containing protein" evidence="1">
    <location>
        <begin position="27"/>
        <end position="181"/>
    </location>
</feature>
<evidence type="ECO:0000256" key="1">
    <source>
        <dbReference type="SAM" id="SignalP"/>
    </source>
</evidence>
<organism evidence="2 3">
    <name type="scientific">Thauera humireducens</name>
    <dbReference type="NCBI Taxonomy" id="1134435"/>
    <lineage>
        <taxon>Bacteria</taxon>
        <taxon>Pseudomonadati</taxon>
        <taxon>Pseudomonadota</taxon>
        <taxon>Betaproteobacteria</taxon>
        <taxon>Rhodocyclales</taxon>
        <taxon>Zoogloeaceae</taxon>
        <taxon>Thauera</taxon>
    </lineage>
</organism>
<feature type="signal peptide" evidence="1">
    <location>
        <begin position="1"/>
        <end position="26"/>
    </location>
</feature>
<evidence type="ECO:0000313" key="2">
    <source>
        <dbReference type="EMBL" id="AMO36308.1"/>
    </source>
</evidence>
<accession>A0A127K2X8</accession>
<sequence>MPRPAIHRLLPWLASLALALPTSVSAQPAEATLAVLDFDLIEEHVEPGQAADMRRRVLRMEEMLAQGLAERGLYRVVELGEARTRLAELRRQQEHMHRCGACQVEMGRAVGTKYVVAGWVQKVSNLILNINIELREVASDRVVLNKSVDIRGNNDRAWEHGMRFLLRDFAEKRAANPDYGL</sequence>
<gene>
    <name evidence="2" type="ORF">AC731_004785</name>
</gene>
<dbReference type="Gene3D" id="3.40.50.10610">
    <property type="entry name" value="ABC-type transport auxiliary lipoprotein component"/>
    <property type="match status" value="1"/>
</dbReference>
<dbReference type="RefSeq" id="WP_004251322.1">
    <property type="nucleotide sequence ID" value="NZ_CP014646.1"/>
</dbReference>
<proteinExistence type="predicted"/>
<dbReference type="Pfam" id="PF11684">
    <property type="entry name" value="DUF3280"/>
    <property type="match status" value="1"/>
</dbReference>
<evidence type="ECO:0000313" key="3">
    <source>
        <dbReference type="Proteomes" id="UP000036902"/>
    </source>
</evidence>
<dbReference type="Proteomes" id="UP000036902">
    <property type="component" value="Chromosome"/>
</dbReference>
<keyword evidence="3" id="KW-1185">Reference proteome</keyword>